<dbReference type="Proteomes" id="UP000501991">
    <property type="component" value="Chromosome"/>
</dbReference>
<dbReference type="InterPro" id="IPR000160">
    <property type="entry name" value="GGDEF_dom"/>
</dbReference>
<dbReference type="EMBL" id="CP048836">
    <property type="protein sequence ID" value="QID16958.1"/>
    <property type="molecule type" value="Genomic_DNA"/>
</dbReference>
<dbReference type="PROSITE" id="PS50887">
    <property type="entry name" value="GGDEF"/>
    <property type="match status" value="1"/>
</dbReference>
<proteinExistence type="predicted"/>
<evidence type="ECO:0000259" key="1">
    <source>
        <dbReference type="PROSITE" id="PS50887"/>
    </source>
</evidence>
<protein>
    <submittedName>
        <fullName evidence="2">Diguanylate cyclase</fullName>
    </submittedName>
</protein>
<organism evidence="2 3">
    <name type="scientific">Nitrogeniibacter mangrovi</name>
    <dbReference type="NCBI Taxonomy" id="2016596"/>
    <lineage>
        <taxon>Bacteria</taxon>
        <taxon>Pseudomonadati</taxon>
        <taxon>Pseudomonadota</taxon>
        <taxon>Betaproteobacteria</taxon>
        <taxon>Rhodocyclales</taxon>
        <taxon>Zoogloeaceae</taxon>
        <taxon>Nitrogeniibacter</taxon>
    </lineage>
</organism>
<dbReference type="InterPro" id="IPR025991">
    <property type="entry name" value="Chemoreceptor_zinc-bind_dom"/>
</dbReference>
<sequence length="289" mass="31486">MINVSADELASIIKQIDAALAHHEAWREVLHRVLICRLPAPASEMGSAPHEHCEFGRWLYSPANAHLRALPAFRTIEALHAGMHAKAHALYELRLGGHVVSLEAFDAYAQVAEAFRDEMAALRARVRYTLDNLDPLTGVFIQRRLIGELESALQRLRDAGEPCGLLLFEVDLKAINHSRGLGAGDAVLCAAIGQVREALASRDRIFRLVAAQFLVCLPGRSVDDVNALARDIRERIRVAVAGTLDDERQTAAIRHAAMALQAGVPVQAQLDEALGRLAVASDREMPASA</sequence>
<feature type="domain" description="GGDEF" evidence="1">
    <location>
        <begin position="161"/>
        <end position="289"/>
    </location>
</feature>
<dbReference type="Gene3D" id="1.20.120.30">
    <property type="entry name" value="Aspartate receptor, ligand-binding domain"/>
    <property type="match status" value="1"/>
</dbReference>
<dbReference type="InterPro" id="IPR029787">
    <property type="entry name" value="Nucleotide_cyclase"/>
</dbReference>
<gene>
    <name evidence="2" type="ORF">G3580_04465</name>
</gene>
<accession>A0A6C1B2A3</accession>
<dbReference type="NCBIfam" id="TIGR00254">
    <property type="entry name" value="GGDEF"/>
    <property type="match status" value="1"/>
</dbReference>
<dbReference type="RefSeq" id="WP_173764124.1">
    <property type="nucleotide sequence ID" value="NZ_CP048836.1"/>
</dbReference>
<dbReference type="AlphaFoldDB" id="A0A6C1B2A3"/>
<dbReference type="KEGG" id="azq:G3580_04465"/>
<dbReference type="SMART" id="SM00267">
    <property type="entry name" value="GGDEF"/>
    <property type="match status" value="1"/>
</dbReference>
<dbReference type="InterPro" id="IPR043128">
    <property type="entry name" value="Rev_trsase/Diguanyl_cyclase"/>
</dbReference>
<evidence type="ECO:0000313" key="3">
    <source>
        <dbReference type="Proteomes" id="UP000501991"/>
    </source>
</evidence>
<keyword evidence="3" id="KW-1185">Reference proteome</keyword>
<dbReference type="Pfam" id="PF00990">
    <property type="entry name" value="GGDEF"/>
    <property type="match status" value="1"/>
</dbReference>
<dbReference type="SUPFAM" id="SSF55073">
    <property type="entry name" value="Nucleotide cyclase"/>
    <property type="match status" value="1"/>
</dbReference>
<evidence type="ECO:0000313" key="2">
    <source>
        <dbReference type="EMBL" id="QID16958.1"/>
    </source>
</evidence>
<dbReference type="Gene3D" id="3.30.70.270">
    <property type="match status" value="1"/>
</dbReference>
<dbReference type="Pfam" id="PF13682">
    <property type="entry name" value="CZB"/>
    <property type="match status" value="1"/>
</dbReference>
<name>A0A6C1B2A3_9RHOO</name>
<reference evidence="2 3" key="1">
    <citation type="submission" date="2020-02" db="EMBL/GenBank/DDBJ databases">
        <title>Nitrogenibacter mangrovi gen. nov., sp. nov. isolated from mangrove sediment, a denitrifying betaproteobacterium.</title>
        <authorList>
            <person name="Liao H."/>
            <person name="Tian Y."/>
        </authorList>
    </citation>
    <scope>NUCLEOTIDE SEQUENCE [LARGE SCALE GENOMIC DNA]</scope>
    <source>
        <strain evidence="2 3">M9-3-2</strain>
    </source>
</reference>